<keyword evidence="2" id="KW-1133">Transmembrane helix</keyword>
<sequence>YNAIIAHQQRGSGLIDLLISFILWLVITLVWVNTLSFISRGSRKQLPPGPRPYPVIRNLLELGEKPHKSLAELAKIHGPIMSLKLASMAKSILLDHDSSFCNRTVTLAMSSHQHYEFSLAWMPVSRPWKSLRKICNMHIFTNREIAGFIVLKCAKVLVNVWATVKYESILDNAHNFTPERLLGSDIDFKGKNFELIPFGAGWQIYPVINYFDWKLEDKNIDMKKKEKRIGLII</sequence>
<dbReference type="GO" id="GO:0005506">
    <property type="term" value="F:iron ion binding"/>
    <property type="evidence" value="ECO:0007669"/>
    <property type="project" value="InterPro"/>
</dbReference>
<feature type="non-terminal residue" evidence="3">
    <location>
        <position position="1"/>
    </location>
</feature>
<evidence type="ECO:0000256" key="2">
    <source>
        <dbReference type="SAM" id="Phobius"/>
    </source>
</evidence>
<gene>
    <name evidence="3" type="ORF">CUMW_247280</name>
</gene>
<protein>
    <recommendedName>
        <fullName evidence="5">Cytochrome P450</fullName>
    </recommendedName>
</protein>
<keyword evidence="4" id="KW-1185">Reference proteome</keyword>
<dbReference type="GO" id="GO:0016705">
    <property type="term" value="F:oxidoreductase activity, acting on paired donors, with incorporation or reduction of molecular oxygen"/>
    <property type="evidence" value="ECO:0007669"/>
    <property type="project" value="InterPro"/>
</dbReference>
<dbReference type="SUPFAM" id="SSF48264">
    <property type="entry name" value="Cytochrome P450"/>
    <property type="match status" value="2"/>
</dbReference>
<proteinExistence type="inferred from homology"/>
<dbReference type="STRING" id="55188.A0A2H5QNQ3"/>
<feature type="non-terminal residue" evidence="3">
    <location>
        <position position="233"/>
    </location>
</feature>
<dbReference type="Gene3D" id="1.10.630.10">
    <property type="entry name" value="Cytochrome P450"/>
    <property type="match status" value="2"/>
</dbReference>
<keyword evidence="2" id="KW-0812">Transmembrane</keyword>
<dbReference type="GO" id="GO:0004497">
    <property type="term" value="F:monooxygenase activity"/>
    <property type="evidence" value="ECO:0007669"/>
    <property type="project" value="InterPro"/>
</dbReference>
<dbReference type="Pfam" id="PF00067">
    <property type="entry name" value="p450"/>
    <property type="match status" value="2"/>
</dbReference>
<evidence type="ECO:0000256" key="1">
    <source>
        <dbReference type="ARBA" id="ARBA00010617"/>
    </source>
</evidence>
<accession>A0A2H5QNQ3</accession>
<evidence type="ECO:0000313" key="3">
    <source>
        <dbReference type="EMBL" id="GAY66254.1"/>
    </source>
</evidence>
<dbReference type="InterPro" id="IPR001128">
    <property type="entry name" value="Cyt_P450"/>
</dbReference>
<dbReference type="PANTHER" id="PTHR47950:SF48">
    <property type="entry name" value="CYTOCHROME P450 FAMILY PROTEIN, EXPRESSED"/>
    <property type="match status" value="1"/>
</dbReference>
<comment type="similarity">
    <text evidence="1">Belongs to the cytochrome P450 family.</text>
</comment>
<organism evidence="3 4">
    <name type="scientific">Citrus unshiu</name>
    <name type="common">Satsuma mandarin</name>
    <name type="synonym">Citrus nobilis var. unshiu</name>
    <dbReference type="NCBI Taxonomy" id="55188"/>
    <lineage>
        <taxon>Eukaryota</taxon>
        <taxon>Viridiplantae</taxon>
        <taxon>Streptophyta</taxon>
        <taxon>Embryophyta</taxon>
        <taxon>Tracheophyta</taxon>
        <taxon>Spermatophyta</taxon>
        <taxon>Magnoliopsida</taxon>
        <taxon>eudicotyledons</taxon>
        <taxon>Gunneridae</taxon>
        <taxon>Pentapetalae</taxon>
        <taxon>rosids</taxon>
        <taxon>malvids</taxon>
        <taxon>Sapindales</taxon>
        <taxon>Rutaceae</taxon>
        <taxon>Aurantioideae</taxon>
        <taxon>Citrus</taxon>
    </lineage>
</organism>
<reference evidence="3 4" key="1">
    <citation type="journal article" date="2017" name="Front. Genet.">
        <title>Draft sequencing of the heterozygous diploid genome of Satsuma (Citrus unshiu Marc.) using a hybrid assembly approach.</title>
        <authorList>
            <person name="Shimizu T."/>
            <person name="Tanizawa Y."/>
            <person name="Mochizuki T."/>
            <person name="Nagasaki H."/>
            <person name="Yoshioka T."/>
            <person name="Toyoda A."/>
            <person name="Fujiyama A."/>
            <person name="Kaminuma E."/>
            <person name="Nakamura Y."/>
        </authorList>
    </citation>
    <scope>NUCLEOTIDE SEQUENCE [LARGE SCALE GENOMIC DNA]</scope>
    <source>
        <strain evidence="4">cv. Miyagawa wase</strain>
    </source>
</reference>
<evidence type="ECO:0008006" key="5">
    <source>
        <dbReference type="Google" id="ProtNLM"/>
    </source>
</evidence>
<comment type="caution">
    <text evidence="3">The sequence shown here is derived from an EMBL/GenBank/DDBJ whole genome shotgun (WGS) entry which is preliminary data.</text>
</comment>
<dbReference type="GO" id="GO:0020037">
    <property type="term" value="F:heme binding"/>
    <property type="evidence" value="ECO:0007669"/>
    <property type="project" value="InterPro"/>
</dbReference>
<dbReference type="PANTHER" id="PTHR47950">
    <property type="entry name" value="CYTOCHROME P450, FAMILY 76, SUBFAMILY C, POLYPEPTIDE 5-RELATED"/>
    <property type="match status" value="1"/>
</dbReference>
<keyword evidence="2" id="KW-0472">Membrane</keyword>
<name>A0A2H5QNQ3_CITUN</name>
<dbReference type="AlphaFoldDB" id="A0A2H5QNQ3"/>
<dbReference type="Proteomes" id="UP000236630">
    <property type="component" value="Unassembled WGS sequence"/>
</dbReference>
<dbReference type="InterPro" id="IPR036396">
    <property type="entry name" value="Cyt_P450_sf"/>
</dbReference>
<evidence type="ECO:0000313" key="4">
    <source>
        <dbReference type="Proteomes" id="UP000236630"/>
    </source>
</evidence>
<feature type="transmembrane region" description="Helical" evidence="2">
    <location>
        <begin position="17"/>
        <end position="38"/>
    </location>
</feature>
<dbReference type="EMBL" id="BDQV01000559">
    <property type="protein sequence ID" value="GAY66254.1"/>
    <property type="molecule type" value="Genomic_DNA"/>
</dbReference>